<dbReference type="SMART" id="SM00862">
    <property type="entry name" value="Trans_reg_C"/>
    <property type="match status" value="1"/>
</dbReference>
<feature type="DNA-binding region" description="OmpR/PhoB-type" evidence="7">
    <location>
        <begin position="130"/>
        <end position="225"/>
    </location>
</feature>
<evidence type="ECO:0000256" key="5">
    <source>
        <dbReference type="ARBA" id="ARBA00023163"/>
    </source>
</evidence>
<dbReference type="FunFam" id="3.40.50.2300:FF:000001">
    <property type="entry name" value="DNA-binding response regulator PhoB"/>
    <property type="match status" value="1"/>
</dbReference>
<dbReference type="InterPro" id="IPR011006">
    <property type="entry name" value="CheY-like_superfamily"/>
</dbReference>
<dbReference type="Proteomes" id="UP000050454">
    <property type="component" value="Unassembled WGS sequence"/>
</dbReference>
<feature type="domain" description="Response regulatory" evidence="8">
    <location>
        <begin position="4"/>
        <end position="120"/>
    </location>
</feature>
<evidence type="ECO:0000313" key="10">
    <source>
        <dbReference type="EMBL" id="KPM50058.1"/>
    </source>
</evidence>
<sequence length="227" mass="25965">MAGKILLVDDDEDIIELLTYNLKREGYTIETAPNGLEGIEKAKDCNPDLILMDIMMPVMDGIEAGRQIKQSEKLRKIHVIYLTARAEEFSEIAAFDAGADDYLTKPIKPRALISRINAFFRKENLKNEDETLLTIGGLEINRNNYSVKTEDGNEVVLPKKEFELLYYLAKKPNKVQSRGELLQKIWGSEVYVVERTVDVHIRKIREKLGEDVIKTLKGLGYMFNLKD</sequence>
<dbReference type="SMART" id="SM00448">
    <property type="entry name" value="REC"/>
    <property type="match status" value="1"/>
</dbReference>
<feature type="modified residue" description="4-aspartylphosphate" evidence="6">
    <location>
        <position position="53"/>
    </location>
</feature>
<evidence type="ECO:0000256" key="1">
    <source>
        <dbReference type="ARBA" id="ARBA00022553"/>
    </source>
</evidence>
<evidence type="ECO:0000256" key="3">
    <source>
        <dbReference type="ARBA" id="ARBA00023015"/>
    </source>
</evidence>
<dbReference type="InterPro" id="IPR001789">
    <property type="entry name" value="Sig_transdc_resp-reg_receiver"/>
</dbReference>
<accession>A0A0P7CBB9</accession>
<dbReference type="Gene3D" id="1.10.10.10">
    <property type="entry name" value="Winged helix-like DNA-binding domain superfamily/Winged helix DNA-binding domain"/>
    <property type="match status" value="1"/>
</dbReference>
<keyword evidence="4 7" id="KW-0238">DNA-binding</keyword>
<dbReference type="InterPro" id="IPR001867">
    <property type="entry name" value="OmpR/PhoB-type_DNA-bd"/>
</dbReference>
<evidence type="ECO:0000259" key="8">
    <source>
        <dbReference type="PROSITE" id="PS50110"/>
    </source>
</evidence>
<keyword evidence="1 6" id="KW-0597">Phosphoprotein</keyword>
<keyword evidence="2" id="KW-0902">Two-component regulatory system</keyword>
<gene>
    <name evidence="10" type="ORF">AFM12_05810</name>
</gene>
<dbReference type="OrthoDB" id="9790442at2"/>
<feature type="domain" description="OmpR/PhoB-type" evidence="9">
    <location>
        <begin position="130"/>
        <end position="225"/>
    </location>
</feature>
<dbReference type="PROSITE" id="PS50110">
    <property type="entry name" value="RESPONSE_REGULATORY"/>
    <property type="match status" value="1"/>
</dbReference>
<dbReference type="InterPro" id="IPR039420">
    <property type="entry name" value="WalR-like"/>
</dbReference>
<dbReference type="PROSITE" id="PS51755">
    <property type="entry name" value="OMPR_PHOB"/>
    <property type="match status" value="1"/>
</dbReference>
<keyword evidence="3" id="KW-0805">Transcription regulation</keyword>
<dbReference type="PANTHER" id="PTHR48111:SF40">
    <property type="entry name" value="PHOSPHATE REGULON TRANSCRIPTIONAL REGULATORY PROTEIN PHOB"/>
    <property type="match status" value="1"/>
</dbReference>
<dbReference type="PANTHER" id="PTHR48111">
    <property type="entry name" value="REGULATOR OF RPOS"/>
    <property type="match status" value="1"/>
</dbReference>
<dbReference type="AlphaFoldDB" id="A0A0P7CBB9"/>
<protein>
    <submittedName>
        <fullName evidence="10">ArsR family transcriptional regulator</fullName>
    </submittedName>
</protein>
<dbReference type="PATRIC" id="fig|1605367.3.peg.2523"/>
<evidence type="ECO:0000256" key="4">
    <source>
        <dbReference type="ARBA" id="ARBA00023125"/>
    </source>
</evidence>
<organism evidence="10 11">
    <name type="scientific">Jiulongibacter sediminis</name>
    <dbReference type="NCBI Taxonomy" id="1605367"/>
    <lineage>
        <taxon>Bacteria</taxon>
        <taxon>Pseudomonadati</taxon>
        <taxon>Bacteroidota</taxon>
        <taxon>Cytophagia</taxon>
        <taxon>Cytophagales</taxon>
        <taxon>Leadbetterellaceae</taxon>
        <taxon>Jiulongibacter</taxon>
    </lineage>
</organism>
<dbReference type="InterPro" id="IPR036388">
    <property type="entry name" value="WH-like_DNA-bd_sf"/>
</dbReference>
<dbReference type="CDD" id="cd00383">
    <property type="entry name" value="trans_reg_C"/>
    <property type="match status" value="1"/>
</dbReference>
<dbReference type="InterPro" id="IPR016032">
    <property type="entry name" value="Sig_transdc_resp-reg_C-effctor"/>
</dbReference>
<comment type="caution">
    <text evidence="10">The sequence shown here is derived from an EMBL/GenBank/DDBJ whole genome shotgun (WGS) entry which is preliminary data.</text>
</comment>
<dbReference type="SUPFAM" id="SSF52172">
    <property type="entry name" value="CheY-like"/>
    <property type="match status" value="1"/>
</dbReference>
<dbReference type="STRING" id="1605367.AFM12_05810"/>
<dbReference type="GO" id="GO:0032993">
    <property type="term" value="C:protein-DNA complex"/>
    <property type="evidence" value="ECO:0007669"/>
    <property type="project" value="TreeGrafter"/>
</dbReference>
<keyword evidence="11" id="KW-1185">Reference proteome</keyword>
<dbReference type="GO" id="GO:0000976">
    <property type="term" value="F:transcription cis-regulatory region binding"/>
    <property type="evidence" value="ECO:0007669"/>
    <property type="project" value="TreeGrafter"/>
</dbReference>
<evidence type="ECO:0000256" key="2">
    <source>
        <dbReference type="ARBA" id="ARBA00023012"/>
    </source>
</evidence>
<evidence type="ECO:0000259" key="9">
    <source>
        <dbReference type="PROSITE" id="PS51755"/>
    </source>
</evidence>
<dbReference type="RefSeq" id="WP_055144929.1">
    <property type="nucleotide sequence ID" value="NZ_CAKZPM010000021.1"/>
</dbReference>
<name>A0A0P7CBB9_9BACT</name>
<dbReference type="EMBL" id="LGTQ01000005">
    <property type="protein sequence ID" value="KPM50058.1"/>
    <property type="molecule type" value="Genomic_DNA"/>
</dbReference>
<dbReference type="Gene3D" id="3.40.50.2300">
    <property type="match status" value="1"/>
</dbReference>
<dbReference type="GO" id="GO:0000156">
    <property type="term" value="F:phosphorelay response regulator activity"/>
    <property type="evidence" value="ECO:0007669"/>
    <property type="project" value="TreeGrafter"/>
</dbReference>
<dbReference type="SUPFAM" id="SSF46894">
    <property type="entry name" value="C-terminal effector domain of the bipartite response regulators"/>
    <property type="match status" value="1"/>
</dbReference>
<dbReference type="GO" id="GO:0005829">
    <property type="term" value="C:cytosol"/>
    <property type="evidence" value="ECO:0007669"/>
    <property type="project" value="TreeGrafter"/>
</dbReference>
<dbReference type="Pfam" id="PF00486">
    <property type="entry name" value="Trans_reg_C"/>
    <property type="match status" value="1"/>
</dbReference>
<evidence type="ECO:0000313" key="11">
    <source>
        <dbReference type="Proteomes" id="UP000050454"/>
    </source>
</evidence>
<proteinExistence type="predicted"/>
<dbReference type="Pfam" id="PF00072">
    <property type="entry name" value="Response_reg"/>
    <property type="match status" value="1"/>
</dbReference>
<reference evidence="10 11" key="1">
    <citation type="submission" date="2015-07" db="EMBL/GenBank/DDBJ databases">
        <title>The draft genome sequence of Leadbetterella sp. JN14-9.</title>
        <authorList>
            <person name="Liu Y."/>
            <person name="Du J."/>
            <person name="Shao Z."/>
        </authorList>
    </citation>
    <scope>NUCLEOTIDE SEQUENCE [LARGE SCALE GENOMIC DNA]</scope>
    <source>
        <strain evidence="10 11">JN14-9</strain>
    </source>
</reference>
<keyword evidence="5" id="KW-0804">Transcription</keyword>
<evidence type="ECO:0000256" key="7">
    <source>
        <dbReference type="PROSITE-ProRule" id="PRU01091"/>
    </source>
</evidence>
<evidence type="ECO:0000256" key="6">
    <source>
        <dbReference type="PROSITE-ProRule" id="PRU00169"/>
    </source>
</evidence>
<dbReference type="GO" id="GO:0006355">
    <property type="term" value="P:regulation of DNA-templated transcription"/>
    <property type="evidence" value="ECO:0007669"/>
    <property type="project" value="InterPro"/>
</dbReference>